<dbReference type="Pfam" id="PF03219">
    <property type="entry name" value="TLC"/>
    <property type="match status" value="1"/>
</dbReference>
<accession>A0A0D2L8U2</accession>
<dbReference type="Proteomes" id="UP000054498">
    <property type="component" value="Unassembled WGS sequence"/>
</dbReference>
<dbReference type="RefSeq" id="XP_013902278.1">
    <property type="nucleotide sequence ID" value="XM_014046824.1"/>
</dbReference>
<evidence type="ECO:0000256" key="4">
    <source>
        <dbReference type="ARBA" id="ARBA00022692"/>
    </source>
</evidence>
<dbReference type="KEGG" id="mng:MNEG_4699"/>
<evidence type="ECO:0000256" key="1">
    <source>
        <dbReference type="ARBA" id="ARBA00004141"/>
    </source>
</evidence>
<sequence length="483" mass="50364">MDHLPEPAIELWHKVLPLGLIFFAASFNLTVLQSLKDSIVVVASGAETLPFLMSLCVLPMSVAFFVAYGSMVSRLPERSVFYAAVAPLLAFYALFAAVIYPAAPALHLDAAAMLGAVPTGLHGLVKVVSNWTYSLFFCFAELWGSVVISVLFWSLANETVTVDEAKAVYPFMAIGANIALVAAGCFIRAVNAALPPGSQLLGLRVLVGTVLVMSAGMFAAKAFIDRRILAPLQRQEAAAAAAAAGNGAGRKGKKKKPKGSFAENFAVLKGSAKIRNLALLVMGYGVAHRLFEFAWKGQLRILHPTVQGYQSVLADVSTYTGILTLVSMVGSRLVFQNLGWGVAASVTPAVMGAAGAVFFGATLLGGGALGALLPEQAAAAMVGVGSAAGILTQVFARSAKYSLFDPAREMVYIEMDKEEKQRGKAAVDLVGSQIGKSGASWITQATGGAAGTGQRPQRVALGVPAANRCRRGQGLGGPAFALD</sequence>
<keyword evidence="5 9" id="KW-0547">Nucleotide-binding</keyword>
<comment type="similarity">
    <text evidence="2 9">Belongs to the ADP/ATP translocase tlc family.</text>
</comment>
<evidence type="ECO:0000256" key="3">
    <source>
        <dbReference type="ARBA" id="ARBA00022448"/>
    </source>
</evidence>
<keyword evidence="4 9" id="KW-0812">Transmembrane</keyword>
<dbReference type="PANTHER" id="PTHR31187:SF1">
    <property type="entry name" value="ADP,ATP CARRIER PROTEIN 1"/>
    <property type="match status" value="1"/>
</dbReference>
<feature type="transmembrane region" description="Helical" evidence="9">
    <location>
        <begin position="51"/>
        <end position="68"/>
    </location>
</feature>
<keyword evidence="9" id="KW-0150">Chloroplast</keyword>
<comment type="subcellular location">
    <subcellularLocation>
        <location evidence="1">Membrane</location>
        <topology evidence="1">Multi-pass membrane protein</topology>
    </subcellularLocation>
    <subcellularLocation>
        <location evidence="9">Plastid</location>
        <location evidence="9">Chloroplast membrane</location>
        <topology evidence="9">Multi-pass membrane protein</topology>
    </subcellularLocation>
</comment>
<gene>
    <name evidence="10" type="ORF">MNEG_4699</name>
</gene>
<dbReference type="EMBL" id="KK100884">
    <property type="protein sequence ID" value="KIZ03259.1"/>
    <property type="molecule type" value="Genomic_DNA"/>
</dbReference>
<feature type="transmembrane region" description="Helical" evidence="9">
    <location>
        <begin position="201"/>
        <end position="224"/>
    </location>
</feature>
<keyword evidence="11" id="KW-1185">Reference proteome</keyword>
<protein>
    <recommendedName>
        <fullName evidence="9">ADP,ATP carrier protein</fullName>
    </recommendedName>
</protein>
<dbReference type="GO" id="GO:0005524">
    <property type="term" value="F:ATP binding"/>
    <property type="evidence" value="ECO:0007669"/>
    <property type="project" value="UniProtKB-KW"/>
</dbReference>
<dbReference type="GeneID" id="25737576"/>
<feature type="transmembrane region" description="Helical" evidence="9">
    <location>
        <begin position="377"/>
        <end position="396"/>
    </location>
</feature>
<proteinExistence type="inferred from homology"/>
<dbReference type="STRING" id="145388.A0A0D2L8U2"/>
<evidence type="ECO:0000313" key="10">
    <source>
        <dbReference type="EMBL" id="KIZ03259.1"/>
    </source>
</evidence>
<keyword evidence="6 9" id="KW-0067">ATP-binding</keyword>
<evidence type="ECO:0000256" key="9">
    <source>
        <dbReference type="RuleBase" id="RU363121"/>
    </source>
</evidence>
<keyword evidence="3 9" id="KW-0813">Transport</keyword>
<feature type="transmembrane region" description="Helical" evidence="9">
    <location>
        <begin position="80"/>
        <end position="103"/>
    </location>
</feature>
<dbReference type="AlphaFoldDB" id="A0A0D2L8U2"/>
<evidence type="ECO:0000256" key="8">
    <source>
        <dbReference type="ARBA" id="ARBA00023136"/>
    </source>
</evidence>
<feature type="transmembrane region" description="Helical" evidence="9">
    <location>
        <begin position="12"/>
        <end position="31"/>
    </location>
</feature>
<keyword evidence="8 9" id="KW-0472">Membrane</keyword>
<evidence type="ECO:0000256" key="7">
    <source>
        <dbReference type="ARBA" id="ARBA00022989"/>
    </source>
</evidence>
<organism evidence="10 11">
    <name type="scientific">Monoraphidium neglectum</name>
    <dbReference type="NCBI Taxonomy" id="145388"/>
    <lineage>
        <taxon>Eukaryota</taxon>
        <taxon>Viridiplantae</taxon>
        <taxon>Chlorophyta</taxon>
        <taxon>core chlorophytes</taxon>
        <taxon>Chlorophyceae</taxon>
        <taxon>CS clade</taxon>
        <taxon>Sphaeropleales</taxon>
        <taxon>Selenastraceae</taxon>
        <taxon>Monoraphidium</taxon>
    </lineage>
</organism>
<keyword evidence="9" id="KW-0934">Plastid</keyword>
<feature type="transmembrane region" description="Helical" evidence="9">
    <location>
        <begin position="131"/>
        <end position="155"/>
    </location>
</feature>
<feature type="transmembrane region" description="Helical" evidence="9">
    <location>
        <begin position="342"/>
        <end position="365"/>
    </location>
</feature>
<evidence type="ECO:0000256" key="5">
    <source>
        <dbReference type="ARBA" id="ARBA00022741"/>
    </source>
</evidence>
<reference evidence="10 11" key="1">
    <citation type="journal article" date="2013" name="BMC Genomics">
        <title>Reconstruction of the lipid metabolism for the microalga Monoraphidium neglectum from its genome sequence reveals characteristics suitable for biofuel production.</title>
        <authorList>
            <person name="Bogen C."/>
            <person name="Al-Dilaimi A."/>
            <person name="Albersmeier A."/>
            <person name="Wichmann J."/>
            <person name="Grundmann M."/>
            <person name="Rupp O."/>
            <person name="Lauersen K.J."/>
            <person name="Blifernez-Klassen O."/>
            <person name="Kalinowski J."/>
            <person name="Goesmann A."/>
            <person name="Mussgnug J.H."/>
            <person name="Kruse O."/>
        </authorList>
    </citation>
    <scope>NUCLEOTIDE SEQUENCE [LARGE SCALE GENOMIC DNA]</scope>
    <source>
        <strain evidence="10 11">SAG 48.87</strain>
    </source>
</reference>
<dbReference type="PANTHER" id="PTHR31187">
    <property type="match status" value="1"/>
</dbReference>
<keyword evidence="7 9" id="KW-1133">Transmembrane helix</keyword>
<name>A0A0D2L8U2_9CHLO</name>
<evidence type="ECO:0000256" key="6">
    <source>
        <dbReference type="ARBA" id="ARBA00022840"/>
    </source>
</evidence>
<evidence type="ECO:0000313" key="11">
    <source>
        <dbReference type="Proteomes" id="UP000054498"/>
    </source>
</evidence>
<dbReference type="GO" id="GO:0031969">
    <property type="term" value="C:chloroplast membrane"/>
    <property type="evidence" value="ECO:0007669"/>
    <property type="project" value="UniProtKB-SubCell"/>
</dbReference>
<dbReference type="GO" id="GO:0005471">
    <property type="term" value="F:ATP:ADP antiporter activity"/>
    <property type="evidence" value="ECO:0007669"/>
    <property type="project" value="InterPro"/>
</dbReference>
<dbReference type="InterPro" id="IPR004667">
    <property type="entry name" value="ADP_ATP_car_bac_type"/>
</dbReference>
<feature type="transmembrane region" description="Helical" evidence="9">
    <location>
        <begin position="167"/>
        <end position="189"/>
    </location>
</feature>
<dbReference type="OrthoDB" id="2190844at2759"/>
<evidence type="ECO:0000256" key="2">
    <source>
        <dbReference type="ARBA" id="ARBA00007127"/>
    </source>
</evidence>